<dbReference type="InterPro" id="IPR036388">
    <property type="entry name" value="WH-like_DNA-bd_sf"/>
</dbReference>
<feature type="domain" description="RecX second three-helical" evidence="7">
    <location>
        <begin position="140"/>
        <end position="181"/>
    </location>
</feature>
<dbReference type="PANTHER" id="PTHR33602">
    <property type="entry name" value="REGULATORY PROTEIN RECX FAMILY PROTEIN"/>
    <property type="match status" value="1"/>
</dbReference>
<dbReference type="Pfam" id="PF02631">
    <property type="entry name" value="RecX_HTH2"/>
    <property type="match status" value="1"/>
</dbReference>
<dbReference type="RefSeq" id="WP_342555527.1">
    <property type="nucleotide sequence ID" value="NZ_CP159992.1"/>
</dbReference>
<dbReference type="EMBL" id="CP159992">
    <property type="protein sequence ID" value="XCP92518.1"/>
    <property type="molecule type" value="Genomic_DNA"/>
</dbReference>
<dbReference type="Gene3D" id="1.10.10.10">
    <property type="entry name" value="Winged helix-like DNA-binding domain superfamily/Winged helix DNA-binding domain"/>
    <property type="match status" value="3"/>
</dbReference>
<organism evidence="10">
    <name type="scientific">Paenibacillus sp. AN1007</name>
    <dbReference type="NCBI Taxonomy" id="3151385"/>
    <lineage>
        <taxon>Bacteria</taxon>
        <taxon>Bacillati</taxon>
        <taxon>Bacillota</taxon>
        <taxon>Bacilli</taxon>
        <taxon>Bacillales</taxon>
        <taxon>Paenibacillaceae</taxon>
        <taxon>Paenibacillus</taxon>
    </lineage>
</organism>
<dbReference type="InterPro" id="IPR053924">
    <property type="entry name" value="RecX_HTH_2nd"/>
</dbReference>
<feature type="domain" description="RecX first three-helical" evidence="9">
    <location>
        <begin position="95"/>
        <end position="133"/>
    </location>
</feature>
<feature type="domain" description="RecX third three-helical" evidence="8">
    <location>
        <begin position="187"/>
        <end position="233"/>
    </location>
</feature>
<protein>
    <recommendedName>
        <fullName evidence="3 5">Regulatory protein RecX</fullName>
    </recommendedName>
</protein>
<gene>
    <name evidence="5" type="primary">recX</name>
    <name evidence="10" type="ORF">ABXS70_14755</name>
</gene>
<dbReference type="Pfam" id="PF21982">
    <property type="entry name" value="RecX_HTH1"/>
    <property type="match status" value="1"/>
</dbReference>
<evidence type="ECO:0000256" key="3">
    <source>
        <dbReference type="ARBA" id="ARBA00018111"/>
    </source>
</evidence>
<proteinExistence type="inferred from homology"/>
<evidence type="ECO:0000256" key="2">
    <source>
        <dbReference type="ARBA" id="ARBA00009695"/>
    </source>
</evidence>
<evidence type="ECO:0000256" key="1">
    <source>
        <dbReference type="ARBA" id="ARBA00004496"/>
    </source>
</evidence>
<evidence type="ECO:0000256" key="6">
    <source>
        <dbReference type="SAM" id="MobiDB-lite"/>
    </source>
</evidence>
<dbReference type="AlphaFoldDB" id="A0AAU8N7M3"/>
<dbReference type="GO" id="GO:0006282">
    <property type="term" value="P:regulation of DNA repair"/>
    <property type="evidence" value="ECO:0007669"/>
    <property type="project" value="UniProtKB-UniRule"/>
</dbReference>
<dbReference type="InterPro" id="IPR053926">
    <property type="entry name" value="RecX_HTH_1st"/>
</dbReference>
<name>A0AAU8N7M3_9BACL</name>
<dbReference type="Pfam" id="PF21981">
    <property type="entry name" value="RecX_HTH3"/>
    <property type="match status" value="1"/>
</dbReference>
<evidence type="ECO:0000259" key="9">
    <source>
        <dbReference type="Pfam" id="PF21982"/>
    </source>
</evidence>
<dbReference type="PANTHER" id="PTHR33602:SF1">
    <property type="entry name" value="REGULATORY PROTEIN RECX FAMILY PROTEIN"/>
    <property type="match status" value="1"/>
</dbReference>
<comment type="similarity">
    <text evidence="2 5">Belongs to the RecX family.</text>
</comment>
<feature type="region of interest" description="Disordered" evidence="6">
    <location>
        <begin position="1"/>
        <end position="28"/>
    </location>
</feature>
<evidence type="ECO:0000256" key="5">
    <source>
        <dbReference type="HAMAP-Rule" id="MF_01114"/>
    </source>
</evidence>
<accession>A0AAU8N7M3</accession>
<dbReference type="GO" id="GO:0005737">
    <property type="term" value="C:cytoplasm"/>
    <property type="evidence" value="ECO:0007669"/>
    <property type="project" value="UniProtKB-SubCell"/>
</dbReference>
<evidence type="ECO:0000259" key="8">
    <source>
        <dbReference type="Pfam" id="PF21981"/>
    </source>
</evidence>
<reference evidence="10" key="1">
    <citation type="submission" date="2024-05" db="EMBL/GenBank/DDBJ databases">
        <title>Draft genome assemblies of 36 bacteria isolated from hibernating arctic ground squirrels.</title>
        <authorList>
            <person name="McKee H."/>
            <person name="Mullen L."/>
            <person name="Drown D.M."/>
            <person name="Duddleston K.N."/>
        </authorList>
    </citation>
    <scope>NUCLEOTIDE SEQUENCE</scope>
    <source>
        <strain evidence="10">AN1007</strain>
    </source>
</reference>
<comment type="subcellular location">
    <subcellularLocation>
        <location evidence="1 5">Cytoplasm</location>
    </subcellularLocation>
</comment>
<evidence type="ECO:0000259" key="7">
    <source>
        <dbReference type="Pfam" id="PF02631"/>
    </source>
</evidence>
<dbReference type="HAMAP" id="MF_01114">
    <property type="entry name" value="RecX"/>
    <property type="match status" value="1"/>
</dbReference>
<sequence>MRPHQSQQEYDEHDEELHEHAASDGISQFPDDEELVITRVERTKSREARYRISFGIYSITVLEDVMIKYRMTRGTVFLKKDLEEIVVADERQRTYVQSLRFLEFKQRTRHELSQKLKQKEFAAPIIEEVLDRLEQEKLIDDDLFAKEWTRQRMEGQRKGKLWIRQELRQKGIANDLIAEVLDDVSADAELDTALTAGRKKWKQVRGDVQEKKRKTFPYLMRRGFSMELVRRVVNRLIEEDGAEDAEDDEALLWD</sequence>
<evidence type="ECO:0000256" key="4">
    <source>
        <dbReference type="ARBA" id="ARBA00022490"/>
    </source>
</evidence>
<evidence type="ECO:0000313" key="10">
    <source>
        <dbReference type="EMBL" id="XCP92518.1"/>
    </source>
</evidence>
<dbReference type="InterPro" id="IPR053925">
    <property type="entry name" value="RecX_HTH_3rd"/>
</dbReference>
<keyword evidence="4 5" id="KW-0963">Cytoplasm</keyword>
<comment type="function">
    <text evidence="5">Modulates RecA activity.</text>
</comment>
<dbReference type="InterPro" id="IPR003783">
    <property type="entry name" value="Regulatory_RecX"/>
</dbReference>